<reference evidence="1 2" key="1">
    <citation type="journal article" date="2019" name="Environ. Microbiol.">
        <title>Species interactions and distinct microbial communities in high Arctic permafrost affected cryosols are associated with the CH4 and CO2 gas fluxes.</title>
        <authorList>
            <person name="Altshuler I."/>
            <person name="Hamel J."/>
            <person name="Turney S."/>
            <person name="Magnuson E."/>
            <person name="Levesque R."/>
            <person name="Greer C."/>
            <person name="Whyte L.G."/>
        </authorList>
    </citation>
    <scope>NUCLEOTIDE SEQUENCE [LARGE SCALE GENOMIC DNA]</scope>
    <source>
        <strain evidence="1 2">S9.3A</strain>
    </source>
</reference>
<dbReference type="AlphaFoldDB" id="A0A502CWR0"/>
<dbReference type="OrthoDB" id="4868950at2"/>
<protein>
    <submittedName>
        <fullName evidence="1">Fe-S cluster assembly protein HesB</fullName>
    </submittedName>
</protein>
<dbReference type="Proteomes" id="UP000317722">
    <property type="component" value="Unassembled WGS sequence"/>
</dbReference>
<dbReference type="InterPro" id="IPR035903">
    <property type="entry name" value="HesB-like_dom_sf"/>
</dbReference>
<dbReference type="RefSeq" id="WP_140741481.1">
    <property type="nucleotide sequence ID" value="NZ_RCZM01000004.1"/>
</dbReference>
<gene>
    <name evidence="1" type="ORF">EAH86_13270</name>
</gene>
<comment type="caution">
    <text evidence="1">The sequence shown here is derived from an EMBL/GenBank/DDBJ whole genome shotgun (WGS) entry which is preliminary data.</text>
</comment>
<proteinExistence type="predicted"/>
<sequence length="97" mass="9950">MLTLTENASTIVKTIVDQNLTTEDAGLRFSQEGVESGGLTVTTAEQALPGDAVVEQDGAKVYLDETAVAALGDQVLDAAVDETGGVQFNLLPSSPAV</sequence>
<keyword evidence="2" id="KW-1185">Reference proteome</keyword>
<name>A0A502CWR0_9MICO</name>
<evidence type="ECO:0000313" key="1">
    <source>
        <dbReference type="EMBL" id="TPG16181.1"/>
    </source>
</evidence>
<accession>A0A502CWR0</accession>
<dbReference type="EMBL" id="RCZM01000004">
    <property type="protein sequence ID" value="TPG16181.1"/>
    <property type="molecule type" value="Genomic_DNA"/>
</dbReference>
<dbReference type="Gene3D" id="2.60.300.12">
    <property type="entry name" value="HesB-like domain"/>
    <property type="match status" value="1"/>
</dbReference>
<organism evidence="1 2">
    <name type="scientific">Pedococcus bigeumensis</name>
    <dbReference type="NCBI Taxonomy" id="433644"/>
    <lineage>
        <taxon>Bacteria</taxon>
        <taxon>Bacillati</taxon>
        <taxon>Actinomycetota</taxon>
        <taxon>Actinomycetes</taxon>
        <taxon>Micrococcales</taxon>
        <taxon>Intrasporangiaceae</taxon>
        <taxon>Pedococcus</taxon>
    </lineage>
</organism>
<dbReference type="SUPFAM" id="SSF89360">
    <property type="entry name" value="HesB-like domain"/>
    <property type="match status" value="1"/>
</dbReference>
<evidence type="ECO:0000313" key="2">
    <source>
        <dbReference type="Proteomes" id="UP000317722"/>
    </source>
</evidence>